<dbReference type="PANTHER" id="PTHR38826">
    <property type="entry name" value="RIBONUCLEASE VAPC13"/>
    <property type="match status" value="1"/>
</dbReference>
<comment type="caution">
    <text evidence="2">The sequence shown here is derived from an EMBL/GenBank/DDBJ whole genome shotgun (WGS) entry which is preliminary data.</text>
</comment>
<dbReference type="InterPro" id="IPR029060">
    <property type="entry name" value="PIN-like_dom_sf"/>
</dbReference>
<dbReference type="InterPro" id="IPR002850">
    <property type="entry name" value="PIN_toxin-like"/>
</dbReference>
<accession>A0AA46ADU4</accession>
<evidence type="ECO:0000313" key="3">
    <source>
        <dbReference type="Proteomes" id="UP001157947"/>
    </source>
</evidence>
<keyword evidence="3" id="KW-1185">Reference proteome</keyword>
<evidence type="ECO:0000259" key="1">
    <source>
        <dbReference type="Pfam" id="PF01850"/>
    </source>
</evidence>
<dbReference type="EMBL" id="FXTX01000005">
    <property type="protein sequence ID" value="SMP07922.1"/>
    <property type="molecule type" value="Genomic_DNA"/>
</dbReference>
<evidence type="ECO:0000313" key="2">
    <source>
        <dbReference type="EMBL" id="SMP07922.1"/>
    </source>
</evidence>
<dbReference type="SUPFAM" id="SSF88723">
    <property type="entry name" value="PIN domain-like"/>
    <property type="match status" value="1"/>
</dbReference>
<reference evidence="2" key="1">
    <citation type="submission" date="2017-05" db="EMBL/GenBank/DDBJ databases">
        <authorList>
            <person name="Varghese N."/>
            <person name="Submissions S."/>
        </authorList>
    </citation>
    <scope>NUCLEOTIDE SEQUENCE</scope>
    <source>
        <strain evidence="2">DSM 18763</strain>
    </source>
</reference>
<dbReference type="Gene3D" id="3.40.50.1010">
    <property type="entry name" value="5'-nuclease"/>
    <property type="match status" value="1"/>
</dbReference>
<proteinExistence type="predicted"/>
<dbReference type="RefSeq" id="WP_265133975.1">
    <property type="nucleotide sequence ID" value="NZ_FXTX01000005.1"/>
</dbReference>
<dbReference type="CDD" id="cd18692">
    <property type="entry name" value="PIN_VapC-like"/>
    <property type="match status" value="1"/>
</dbReference>
<dbReference type="Proteomes" id="UP001157947">
    <property type="component" value="Unassembled WGS sequence"/>
</dbReference>
<dbReference type="NCBIfam" id="TIGR00305">
    <property type="entry name" value="putative toxin-antitoxin system toxin component, PIN family"/>
    <property type="match status" value="1"/>
</dbReference>
<dbReference type="InterPro" id="IPR052106">
    <property type="entry name" value="PINc/VapC_TA"/>
</dbReference>
<sequence length="141" mass="16720">MKDKIFIDTNIWLYAFMEQDFKKTSIAREIIDKNMEQICLSTQILNEICINLLKKANYSEEEIKNLIKNFDEVYEIYPIRIEDCLKASEVRNKFNISYWDSLVIASALNNGCIILYSEDMQHNQIIENQLKIINPFLNNKE</sequence>
<organism evidence="2 3">
    <name type="scientific">Venenivibrio stagnispumantis</name>
    <dbReference type="NCBI Taxonomy" id="407998"/>
    <lineage>
        <taxon>Bacteria</taxon>
        <taxon>Pseudomonadati</taxon>
        <taxon>Aquificota</taxon>
        <taxon>Aquificia</taxon>
        <taxon>Aquificales</taxon>
        <taxon>Hydrogenothermaceae</taxon>
        <taxon>Venenivibrio</taxon>
    </lineage>
</organism>
<feature type="domain" description="PIN" evidence="1">
    <location>
        <begin position="5"/>
        <end position="122"/>
    </location>
</feature>
<gene>
    <name evidence="2" type="ORF">SAMN06264868_10581</name>
</gene>
<dbReference type="InterPro" id="IPR002716">
    <property type="entry name" value="PIN_dom"/>
</dbReference>
<dbReference type="AlphaFoldDB" id="A0AA46ADU4"/>
<dbReference type="Pfam" id="PF01850">
    <property type="entry name" value="PIN"/>
    <property type="match status" value="1"/>
</dbReference>
<dbReference type="PANTHER" id="PTHR38826:SF5">
    <property type="entry name" value="RIBONUCLEASE VAPC13"/>
    <property type="match status" value="1"/>
</dbReference>
<name>A0AA46ADU4_9AQUI</name>
<protein>
    <submittedName>
        <fullName evidence="2">Toxin-antitoxin system toxin component, PIN family</fullName>
    </submittedName>
</protein>